<dbReference type="OrthoDB" id="136018at2"/>
<keyword evidence="2 3" id="KW-0802">TPR repeat</keyword>
<dbReference type="GO" id="GO:0043531">
    <property type="term" value="F:ADP binding"/>
    <property type="evidence" value="ECO:0007669"/>
    <property type="project" value="InterPro"/>
</dbReference>
<reference evidence="5 6" key="1">
    <citation type="submission" date="2019-01" db="EMBL/GenBank/DDBJ databases">
        <title>Draft genome sequence of Dictyobacter sp. Uno17.</title>
        <authorList>
            <person name="Wang C.M."/>
            <person name="Zheng Y."/>
            <person name="Sakai Y."/>
            <person name="Abe K."/>
            <person name="Yokota A."/>
            <person name="Yabe S."/>
        </authorList>
    </citation>
    <scope>NUCLEOTIDE SEQUENCE [LARGE SCALE GENOMIC DNA]</scope>
    <source>
        <strain evidence="5 6">Uno17</strain>
    </source>
</reference>
<dbReference type="PANTHER" id="PTHR45641:SF19">
    <property type="entry name" value="NEPHROCYSTIN-3"/>
    <property type="match status" value="1"/>
</dbReference>
<dbReference type="PRINTS" id="PR00364">
    <property type="entry name" value="DISEASERSIST"/>
</dbReference>
<dbReference type="InterPro" id="IPR010982">
    <property type="entry name" value="Lambda_DNA-bd_dom_sf"/>
</dbReference>
<feature type="repeat" description="TPR" evidence="3">
    <location>
        <begin position="683"/>
        <end position="716"/>
    </location>
</feature>
<evidence type="ECO:0000256" key="3">
    <source>
        <dbReference type="PROSITE-ProRule" id="PRU00339"/>
    </source>
</evidence>
<dbReference type="AlphaFoldDB" id="A0A5A5TJ34"/>
<dbReference type="PROSITE" id="PS50943">
    <property type="entry name" value="HTH_CROC1"/>
    <property type="match status" value="1"/>
</dbReference>
<protein>
    <submittedName>
        <fullName evidence="5">Tetratricopeptide repeat protein</fullName>
    </submittedName>
</protein>
<dbReference type="Gene3D" id="1.10.260.40">
    <property type="entry name" value="lambda repressor-like DNA-binding domains"/>
    <property type="match status" value="1"/>
</dbReference>
<dbReference type="Gene3D" id="3.40.50.300">
    <property type="entry name" value="P-loop containing nucleotide triphosphate hydrolases"/>
    <property type="match status" value="1"/>
</dbReference>
<dbReference type="InterPro" id="IPR056681">
    <property type="entry name" value="DUF7779"/>
</dbReference>
<evidence type="ECO:0000256" key="2">
    <source>
        <dbReference type="ARBA" id="ARBA00022803"/>
    </source>
</evidence>
<dbReference type="EMBL" id="BIXY01000128">
    <property type="protein sequence ID" value="GCF11621.1"/>
    <property type="molecule type" value="Genomic_DNA"/>
</dbReference>
<dbReference type="Pfam" id="PF13424">
    <property type="entry name" value="TPR_12"/>
    <property type="match status" value="4"/>
</dbReference>
<dbReference type="SUPFAM" id="SSF48452">
    <property type="entry name" value="TPR-like"/>
    <property type="match status" value="2"/>
</dbReference>
<dbReference type="InterPro" id="IPR019734">
    <property type="entry name" value="TPR_rpt"/>
</dbReference>
<name>A0A5A5TJ34_9CHLR</name>
<dbReference type="Proteomes" id="UP000322530">
    <property type="component" value="Unassembled WGS sequence"/>
</dbReference>
<feature type="domain" description="HTH cro/C1-type" evidence="4">
    <location>
        <begin position="13"/>
        <end position="68"/>
    </location>
</feature>
<accession>A0A5A5TJ34</accession>
<dbReference type="InterPro" id="IPR001387">
    <property type="entry name" value="Cro/C1-type_HTH"/>
</dbReference>
<feature type="repeat" description="TPR" evidence="3">
    <location>
        <begin position="599"/>
        <end position="632"/>
    </location>
</feature>
<dbReference type="NCBIfam" id="NF040586">
    <property type="entry name" value="FxSxx_TPR"/>
    <property type="match status" value="1"/>
</dbReference>
<dbReference type="PROSITE" id="PS50005">
    <property type="entry name" value="TPR"/>
    <property type="match status" value="5"/>
</dbReference>
<dbReference type="Pfam" id="PF00931">
    <property type="entry name" value="NB-ARC"/>
    <property type="match status" value="1"/>
</dbReference>
<dbReference type="InterPro" id="IPR002182">
    <property type="entry name" value="NB-ARC"/>
</dbReference>
<dbReference type="InterPro" id="IPR027417">
    <property type="entry name" value="P-loop_NTPase"/>
</dbReference>
<dbReference type="RefSeq" id="WP_149404443.1">
    <property type="nucleotide sequence ID" value="NZ_BIXY01000128.1"/>
</dbReference>
<dbReference type="SUPFAM" id="SSF52540">
    <property type="entry name" value="P-loop containing nucleoside triphosphate hydrolases"/>
    <property type="match status" value="1"/>
</dbReference>
<sequence>MNTDRMPTPNLRLRAEREQRKWSRLYMAEKLNLGDPKTIGRWERGTAQPSPHFRRKLCELFAMSAEELGLISSGVAPYEIPPLHPSLPMSQPQTVQEESIAREGKDWYVPYWRNPFFTGRQDVLTSLHTVFFSGRLTTLSYIQALSGLGGIGKTHIAIEYAYRYRDQYAGIFWVQADTRDDLVSSCTGLLDFLGHPLRERQKDEDSLGLFSDWLSRHTRWLLIMDNIEDLALIQQVLPVDCQGHILLTTRIQSTASFARCIPLDKMTDSDGALFLLRRIKRLEPDATLVQSPPTDQCLGQRLSDLLGGLPLALDQAGAYIEETGCSISDYLQRYTHLRSQLLDRRGTSVRDHPHSVTATFSLAYTQVRQRQPLAADLLCLCAFLAADGIPEELFLSDATRLSRSENSSAEGLILPDPYQFDLAIAVLRSFSLVQRQPETQTISLHRLVQVILQEGMSEQEQVKWHQCVVHLLNAAFPVITSDTGTDIWGPCERLLPHVMTCAAVFPTLLQHQQLAELLLKAADYLDQRSQYERAKSLYQQALQIQVQVVGLEHPAVASLQSKLAYLYRLLGDYEQAERLFQSAQQVLEQTWGPEHPEIAFPLEGLAMVYYEQGKYDLALPLQQRALQIREQTWGPEHLEVALSLNRLGNVYMEQHKYDLAEQVYQRALQIREQTGGLEYFRIAGSLSNLGNLYRVQGRYEQAEPLCQRAVRLAEQTLGASHPDMAATLVVLADLYREWGKYEQAKLLYQQAHSLFEQALGPEHHVGAYPLHGLALLYCEQGYYEQAEALFQRALLIRERRLGQHHPETAQILYDLARLCKLQGKMDNASLLAGSSLQIHAQSLGNIHPKTVASRALLAQIEEARRSTRKHAG</sequence>
<dbReference type="SMART" id="SM00028">
    <property type="entry name" value="TPR"/>
    <property type="match status" value="8"/>
</dbReference>
<feature type="repeat" description="TPR" evidence="3">
    <location>
        <begin position="767"/>
        <end position="800"/>
    </location>
</feature>
<proteinExistence type="predicted"/>
<dbReference type="SMART" id="SM00530">
    <property type="entry name" value="HTH_XRE"/>
    <property type="match status" value="1"/>
</dbReference>
<dbReference type="Pfam" id="PF01381">
    <property type="entry name" value="HTH_3"/>
    <property type="match status" value="1"/>
</dbReference>
<feature type="repeat" description="TPR" evidence="3">
    <location>
        <begin position="641"/>
        <end position="674"/>
    </location>
</feature>
<gene>
    <name evidence="5" type="ORF">KDI_51850</name>
</gene>
<keyword evidence="1" id="KW-0677">Repeat</keyword>
<dbReference type="CDD" id="cd00093">
    <property type="entry name" value="HTH_XRE"/>
    <property type="match status" value="1"/>
</dbReference>
<evidence type="ECO:0000313" key="5">
    <source>
        <dbReference type="EMBL" id="GCF11621.1"/>
    </source>
</evidence>
<dbReference type="SUPFAM" id="SSF47413">
    <property type="entry name" value="lambda repressor-like DNA-binding domains"/>
    <property type="match status" value="1"/>
</dbReference>
<keyword evidence="6" id="KW-1185">Reference proteome</keyword>
<dbReference type="PANTHER" id="PTHR45641">
    <property type="entry name" value="TETRATRICOPEPTIDE REPEAT PROTEIN (AFU_ORTHOLOGUE AFUA_6G03870)"/>
    <property type="match status" value="1"/>
</dbReference>
<comment type="caution">
    <text evidence="5">The sequence shown here is derived from an EMBL/GenBank/DDBJ whole genome shotgun (WGS) entry which is preliminary data.</text>
</comment>
<evidence type="ECO:0000259" key="4">
    <source>
        <dbReference type="PROSITE" id="PS50943"/>
    </source>
</evidence>
<dbReference type="Gene3D" id="1.25.40.10">
    <property type="entry name" value="Tetratricopeptide repeat domain"/>
    <property type="match status" value="2"/>
</dbReference>
<organism evidence="5 6">
    <name type="scientific">Dictyobacter arantiisoli</name>
    <dbReference type="NCBI Taxonomy" id="2014874"/>
    <lineage>
        <taxon>Bacteria</taxon>
        <taxon>Bacillati</taxon>
        <taxon>Chloroflexota</taxon>
        <taxon>Ktedonobacteria</taxon>
        <taxon>Ktedonobacterales</taxon>
        <taxon>Dictyobacteraceae</taxon>
        <taxon>Dictyobacter</taxon>
    </lineage>
</organism>
<dbReference type="Pfam" id="PF25000">
    <property type="entry name" value="DUF7779"/>
    <property type="match status" value="1"/>
</dbReference>
<feature type="repeat" description="TPR" evidence="3">
    <location>
        <begin position="557"/>
        <end position="590"/>
    </location>
</feature>
<evidence type="ECO:0000313" key="6">
    <source>
        <dbReference type="Proteomes" id="UP000322530"/>
    </source>
</evidence>
<dbReference type="GO" id="GO:0003677">
    <property type="term" value="F:DNA binding"/>
    <property type="evidence" value="ECO:0007669"/>
    <property type="project" value="InterPro"/>
</dbReference>
<dbReference type="InterPro" id="IPR011990">
    <property type="entry name" value="TPR-like_helical_dom_sf"/>
</dbReference>
<evidence type="ECO:0000256" key="1">
    <source>
        <dbReference type="ARBA" id="ARBA00022737"/>
    </source>
</evidence>